<dbReference type="Pfam" id="PF04828">
    <property type="entry name" value="GFA"/>
    <property type="match status" value="1"/>
</dbReference>
<dbReference type="InterPro" id="IPR011057">
    <property type="entry name" value="Mss4-like_sf"/>
</dbReference>
<dbReference type="Proteomes" id="UP001597294">
    <property type="component" value="Unassembled WGS sequence"/>
</dbReference>
<dbReference type="Gene3D" id="3.90.1590.10">
    <property type="entry name" value="glutathione-dependent formaldehyde- activating enzyme (gfa)"/>
    <property type="match status" value="1"/>
</dbReference>
<dbReference type="PANTHER" id="PTHR33337">
    <property type="entry name" value="GFA DOMAIN-CONTAINING PROTEIN"/>
    <property type="match status" value="1"/>
</dbReference>
<feature type="domain" description="CENP-V/GFA" evidence="5">
    <location>
        <begin position="8"/>
        <end position="117"/>
    </location>
</feature>
<gene>
    <name evidence="6" type="ORF">ACFSKO_08065</name>
</gene>
<dbReference type="SUPFAM" id="SSF51316">
    <property type="entry name" value="Mss4-like"/>
    <property type="match status" value="1"/>
</dbReference>
<keyword evidence="4" id="KW-0456">Lyase</keyword>
<sequence>MTKKPKEFSGGCLCGHIRFQATGKPTFPHLCSCRMCQTWSGAPTVAWVEFPLKNFSWTGPGGEPAKFKSSEKTQRGFCPNCGGSICAIDEGYDKISLTITTFDEPSVLVPGKQFSYRKSAPKWFIADINRSS</sequence>
<accession>A0ABW5BJH0</accession>
<evidence type="ECO:0000256" key="2">
    <source>
        <dbReference type="ARBA" id="ARBA00022723"/>
    </source>
</evidence>
<name>A0ABW5BJH0_9PROT</name>
<evidence type="ECO:0000256" key="4">
    <source>
        <dbReference type="ARBA" id="ARBA00023239"/>
    </source>
</evidence>
<evidence type="ECO:0000256" key="1">
    <source>
        <dbReference type="ARBA" id="ARBA00005495"/>
    </source>
</evidence>
<organism evidence="6 7">
    <name type="scientific">Kiloniella antarctica</name>
    <dbReference type="NCBI Taxonomy" id="1550907"/>
    <lineage>
        <taxon>Bacteria</taxon>
        <taxon>Pseudomonadati</taxon>
        <taxon>Pseudomonadota</taxon>
        <taxon>Alphaproteobacteria</taxon>
        <taxon>Rhodospirillales</taxon>
        <taxon>Kiloniellaceae</taxon>
        <taxon>Kiloniella</taxon>
    </lineage>
</organism>
<comment type="similarity">
    <text evidence="1">Belongs to the Gfa family.</text>
</comment>
<keyword evidence="2" id="KW-0479">Metal-binding</keyword>
<keyword evidence="3" id="KW-0862">Zinc</keyword>
<reference evidence="7" key="1">
    <citation type="journal article" date="2019" name="Int. J. Syst. Evol. Microbiol.">
        <title>The Global Catalogue of Microorganisms (GCM) 10K type strain sequencing project: providing services to taxonomists for standard genome sequencing and annotation.</title>
        <authorList>
            <consortium name="The Broad Institute Genomics Platform"/>
            <consortium name="The Broad Institute Genome Sequencing Center for Infectious Disease"/>
            <person name="Wu L."/>
            <person name="Ma J."/>
        </authorList>
    </citation>
    <scope>NUCLEOTIDE SEQUENCE [LARGE SCALE GENOMIC DNA]</scope>
    <source>
        <strain evidence="7">CGMCC 4.7192</strain>
    </source>
</reference>
<dbReference type="RefSeq" id="WP_380250290.1">
    <property type="nucleotide sequence ID" value="NZ_JBHUII010000004.1"/>
</dbReference>
<dbReference type="PANTHER" id="PTHR33337:SF40">
    <property type="entry name" value="CENP-V_GFA DOMAIN-CONTAINING PROTEIN-RELATED"/>
    <property type="match status" value="1"/>
</dbReference>
<protein>
    <submittedName>
        <fullName evidence="6">GFA family protein</fullName>
    </submittedName>
</protein>
<comment type="caution">
    <text evidence="6">The sequence shown here is derived from an EMBL/GenBank/DDBJ whole genome shotgun (WGS) entry which is preliminary data.</text>
</comment>
<keyword evidence="7" id="KW-1185">Reference proteome</keyword>
<dbReference type="EMBL" id="JBHUII010000004">
    <property type="protein sequence ID" value="MFD2205560.1"/>
    <property type="molecule type" value="Genomic_DNA"/>
</dbReference>
<evidence type="ECO:0000256" key="3">
    <source>
        <dbReference type="ARBA" id="ARBA00022833"/>
    </source>
</evidence>
<dbReference type="InterPro" id="IPR006913">
    <property type="entry name" value="CENP-V/GFA"/>
</dbReference>
<dbReference type="PROSITE" id="PS51891">
    <property type="entry name" value="CENP_V_GFA"/>
    <property type="match status" value="1"/>
</dbReference>
<evidence type="ECO:0000313" key="6">
    <source>
        <dbReference type="EMBL" id="MFD2205560.1"/>
    </source>
</evidence>
<proteinExistence type="inferred from homology"/>
<evidence type="ECO:0000313" key="7">
    <source>
        <dbReference type="Proteomes" id="UP001597294"/>
    </source>
</evidence>
<evidence type="ECO:0000259" key="5">
    <source>
        <dbReference type="PROSITE" id="PS51891"/>
    </source>
</evidence>